<keyword evidence="2" id="KW-1185">Reference proteome</keyword>
<evidence type="ECO:0000313" key="1">
    <source>
        <dbReference type="EMBL" id="OQO05946.1"/>
    </source>
</evidence>
<name>A0A1V8T3F9_9PEZI</name>
<proteinExistence type="predicted"/>
<dbReference type="InParanoid" id="A0A1V8T3F9"/>
<accession>A0A1V8T3F9</accession>
<protein>
    <submittedName>
        <fullName evidence="1">Uncharacterized protein</fullName>
    </submittedName>
</protein>
<dbReference type="EMBL" id="NAJO01000018">
    <property type="protein sequence ID" value="OQO05946.1"/>
    <property type="molecule type" value="Genomic_DNA"/>
</dbReference>
<dbReference type="Proteomes" id="UP000192596">
    <property type="component" value="Unassembled WGS sequence"/>
</dbReference>
<comment type="caution">
    <text evidence="1">The sequence shown here is derived from an EMBL/GenBank/DDBJ whole genome shotgun (WGS) entry which is preliminary data.</text>
</comment>
<sequence length="273" mass="28589">MTLTPRNPRAGLRRAISKRIPAPTLIAEFHACDIVACGRASVDAGFDCEGRGVGLLDGEQPAGVIIVVYVAAAVVVVEDVVEEVVPGSVGAGIEMEVEVVEVIEEVDGVDVVEVVELVVGESVGVDALLELVDGVGASATELLVDAVVVLELVEEVEGLEVDVVESTALLDEVVVGAGGNGAAYCTGATPPKLYKLSLFEPPQYSPWDKKPSTPGFAVGTPFQKRLILLPAPQTWVASPVQAMLQSDAGFWTETELTMLPQKHCPAYSVPAYA</sequence>
<organism evidence="1 2">
    <name type="scientific">Cryoendolithus antarcticus</name>
    <dbReference type="NCBI Taxonomy" id="1507870"/>
    <lineage>
        <taxon>Eukaryota</taxon>
        <taxon>Fungi</taxon>
        <taxon>Dikarya</taxon>
        <taxon>Ascomycota</taxon>
        <taxon>Pezizomycotina</taxon>
        <taxon>Dothideomycetes</taxon>
        <taxon>Dothideomycetidae</taxon>
        <taxon>Cladosporiales</taxon>
        <taxon>Cladosporiaceae</taxon>
        <taxon>Cryoendolithus</taxon>
    </lineage>
</organism>
<evidence type="ECO:0000313" key="2">
    <source>
        <dbReference type="Proteomes" id="UP000192596"/>
    </source>
</evidence>
<reference evidence="2" key="1">
    <citation type="submission" date="2017-03" db="EMBL/GenBank/DDBJ databases">
        <title>Genomes of endolithic fungi from Antarctica.</title>
        <authorList>
            <person name="Coleine C."/>
            <person name="Masonjones S."/>
            <person name="Stajich J.E."/>
        </authorList>
    </citation>
    <scope>NUCLEOTIDE SEQUENCE [LARGE SCALE GENOMIC DNA]</scope>
    <source>
        <strain evidence="2">CCFEE 5527</strain>
    </source>
</reference>
<dbReference type="AlphaFoldDB" id="A0A1V8T3F9"/>
<gene>
    <name evidence="1" type="ORF">B0A48_10042</name>
</gene>